<evidence type="ECO:0000313" key="2">
    <source>
        <dbReference type="EMBL" id="PWN64351.1"/>
    </source>
</evidence>
<dbReference type="AlphaFoldDB" id="A0A316WSD1"/>
<keyword evidence="1" id="KW-1133">Transmembrane helix</keyword>
<accession>A0A316WSD1</accession>
<feature type="transmembrane region" description="Helical" evidence="1">
    <location>
        <begin position="100"/>
        <end position="121"/>
    </location>
</feature>
<evidence type="ECO:0000313" key="3">
    <source>
        <dbReference type="Proteomes" id="UP000236182"/>
    </source>
</evidence>
<feature type="transmembrane region" description="Helical" evidence="1">
    <location>
        <begin position="32"/>
        <end position="53"/>
    </location>
</feature>
<organism evidence="2 3">
    <name type="scientific">Chryseobacterium oncorhynchi</name>
    <dbReference type="NCBI Taxonomy" id="741074"/>
    <lineage>
        <taxon>Bacteria</taxon>
        <taxon>Pseudomonadati</taxon>
        <taxon>Bacteroidota</taxon>
        <taxon>Flavobacteriia</taxon>
        <taxon>Flavobacteriales</taxon>
        <taxon>Weeksellaceae</taxon>
        <taxon>Chryseobacterium group</taxon>
        <taxon>Chryseobacterium</taxon>
    </lineage>
</organism>
<dbReference type="Proteomes" id="UP000236182">
    <property type="component" value="Unassembled WGS sequence"/>
</dbReference>
<gene>
    <name evidence="2" type="ORF">C1638_010600</name>
</gene>
<evidence type="ECO:0000256" key="1">
    <source>
        <dbReference type="SAM" id="Phobius"/>
    </source>
</evidence>
<feature type="transmembrane region" description="Helical" evidence="1">
    <location>
        <begin position="279"/>
        <end position="297"/>
    </location>
</feature>
<feature type="transmembrane region" description="Helical" evidence="1">
    <location>
        <begin position="247"/>
        <end position="273"/>
    </location>
</feature>
<keyword evidence="3" id="KW-1185">Reference proteome</keyword>
<sequence length="377" mass="44526">MIFLFPGIIFRKFLFIREYSKEFDKGNLFERFIWTILTSIIILIVTFSIFLFLKNILNLDLLPSISYKTIWDTFNDLSNNKLPDPDKKFTPKDKYVYKHFFLLMISIYTLSIILGVITYLVTRTTFVKSIGILKYLNYWQDLVKGTYNSNNDDTLTYGYTTADVLTEQNDTTKLYSGRVINYYLDLQTNQLQTIVLSDAKRYKKLDDGGFEIKSIPGHNFIIEKERILNINFTYIYERKDENKVYKWIYRIVNTIFILLFIGVISTMFFSDIYIYTSTFLRKSVFVICGVLLILILNKNVKKVLSGQWSTLKTTNIYFFISFLLPYIWLFNFLKWYWVLSLEFGFLILMSTFLPDNQTDAEASISVENNETPNSESN</sequence>
<reference evidence="2" key="1">
    <citation type="submission" date="2018-04" db="EMBL/GenBank/DDBJ databases">
        <title>Draft Genome Sequences of Chryseobacterium lactis NCTC11390T isolated from milk, Chryseobacterium oncorhynchi 701B-08T from rainbow trout, and Chryseobacterium viscerum 687B-08T from diseased fish.</title>
        <authorList>
            <person name="Jeong J.-J."/>
            <person name="Lee Y.J."/>
            <person name="Pathiraja D."/>
            <person name="Park B."/>
            <person name="Choi I.-G."/>
            <person name="Kim K.D."/>
        </authorList>
    </citation>
    <scope>NUCLEOTIDE SEQUENCE [LARGE SCALE GENOMIC DNA]</scope>
    <source>
        <strain evidence="2">701B-08</strain>
    </source>
</reference>
<keyword evidence="1" id="KW-0472">Membrane</keyword>
<name>A0A316WSD1_9FLAO</name>
<feature type="transmembrane region" description="Helical" evidence="1">
    <location>
        <begin position="309"/>
        <end position="329"/>
    </location>
</feature>
<dbReference type="EMBL" id="PPEI02000003">
    <property type="protein sequence ID" value="PWN64351.1"/>
    <property type="molecule type" value="Genomic_DNA"/>
</dbReference>
<comment type="caution">
    <text evidence="2">The sequence shown here is derived from an EMBL/GenBank/DDBJ whole genome shotgun (WGS) entry which is preliminary data.</text>
</comment>
<protein>
    <submittedName>
        <fullName evidence="2">Uncharacterized protein</fullName>
    </submittedName>
</protein>
<proteinExistence type="predicted"/>
<keyword evidence="1" id="KW-0812">Transmembrane</keyword>